<reference evidence="23 24" key="1">
    <citation type="journal article" date="2019" name="Sci. Rep.">
        <title>Comparative genomics of chytrid fungi reveal insights into the obligate biotrophic and pathogenic lifestyle of Synchytrium endobioticum.</title>
        <authorList>
            <person name="van de Vossenberg B.T.L.H."/>
            <person name="Warris S."/>
            <person name="Nguyen H.D.T."/>
            <person name="van Gent-Pelzer M.P.E."/>
            <person name="Joly D.L."/>
            <person name="van de Geest H.C."/>
            <person name="Bonants P.J.M."/>
            <person name="Smith D.S."/>
            <person name="Levesque C.A."/>
            <person name="van der Lee T.A.J."/>
        </authorList>
    </citation>
    <scope>NUCLEOTIDE SEQUENCE [LARGE SCALE GENOMIC DNA]</scope>
    <source>
        <strain evidence="23 24">CBS 809.83</strain>
    </source>
</reference>
<dbReference type="GO" id="GO:0005524">
    <property type="term" value="F:ATP binding"/>
    <property type="evidence" value="ECO:0007669"/>
    <property type="project" value="UniProtKB-KW"/>
</dbReference>
<keyword evidence="17" id="KW-0233">DNA recombination</keyword>
<dbReference type="InterPro" id="IPR012337">
    <property type="entry name" value="RNaseH-like_sf"/>
</dbReference>
<keyword evidence="4" id="KW-0645">Protease</keyword>
<keyword evidence="9" id="KW-0255">Endonuclease</keyword>
<evidence type="ECO:0000256" key="11">
    <source>
        <dbReference type="ARBA" id="ARBA00022840"/>
    </source>
</evidence>
<dbReference type="GO" id="GO:0005634">
    <property type="term" value="C:nucleus"/>
    <property type="evidence" value="ECO:0007669"/>
    <property type="project" value="UniProtKB-ARBA"/>
</dbReference>
<dbReference type="GO" id="GO:0008233">
    <property type="term" value="F:peptidase activity"/>
    <property type="evidence" value="ECO:0007669"/>
    <property type="project" value="UniProtKB-KW"/>
</dbReference>
<dbReference type="GO" id="GO:0006508">
    <property type="term" value="P:proteolysis"/>
    <property type="evidence" value="ECO:0007669"/>
    <property type="project" value="UniProtKB-KW"/>
</dbReference>
<dbReference type="GO" id="GO:0003676">
    <property type="term" value="F:nucleic acid binding"/>
    <property type="evidence" value="ECO:0007669"/>
    <property type="project" value="InterPro"/>
</dbReference>
<evidence type="ECO:0000313" key="23">
    <source>
        <dbReference type="EMBL" id="TPX57652.1"/>
    </source>
</evidence>
<evidence type="ECO:0000313" key="24">
    <source>
        <dbReference type="Proteomes" id="UP000318582"/>
    </source>
</evidence>
<evidence type="ECO:0000256" key="14">
    <source>
        <dbReference type="ARBA" id="ARBA00022918"/>
    </source>
</evidence>
<keyword evidence="24" id="KW-1185">Reference proteome</keyword>
<evidence type="ECO:0000256" key="1">
    <source>
        <dbReference type="ARBA" id="ARBA00002180"/>
    </source>
</evidence>
<evidence type="ECO:0000259" key="21">
    <source>
        <dbReference type="PROSITE" id="PS50158"/>
    </source>
</evidence>
<dbReference type="Pfam" id="PF14223">
    <property type="entry name" value="Retrotran_gag_2"/>
    <property type="match status" value="1"/>
</dbReference>
<dbReference type="GO" id="GO:0015074">
    <property type="term" value="P:DNA integration"/>
    <property type="evidence" value="ECO:0007669"/>
    <property type="project" value="UniProtKB-KW"/>
</dbReference>
<evidence type="ECO:0000256" key="19">
    <source>
        <dbReference type="ARBA" id="ARBA00049244"/>
    </source>
</evidence>
<keyword evidence="6" id="KW-0540">Nuclease</keyword>
<keyword evidence="12" id="KW-0460">Magnesium</keyword>
<evidence type="ECO:0000256" key="4">
    <source>
        <dbReference type="ARBA" id="ARBA00022670"/>
    </source>
</evidence>
<keyword evidence="2" id="KW-0815">Transposition</keyword>
<keyword evidence="14" id="KW-0695">RNA-directed DNA polymerase</keyword>
<dbReference type="GO" id="GO:0003964">
    <property type="term" value="F:RNA-directed DNA polymerase activity"/>
    <property type="evidence" value="ECO:0007669"/>
    <property type="project" value="UniProtKB-KW"/>
</dbReference>
<dbReference type="InterPro" id="IPR001584">
    <property type="entry name" value="Integrase_cat-core"/>
</dbReference>
<accession>A0A507E1L7</accession>
<evidence type="ECO:0000256" key="2">
    <source>
        <dbReference type="ARBA" id="ARBA00022578"/>
    </source>
</evidence>
<evidence type="ECO:0000256" key="18">
    <source>
        <dbReference type="ARBA" id="ARBA00048173"/>
    </source>
</evidence>
<evidence type="ECO:0000259" key="22">
    <source>
        <dbReference type="PROSITE" id="PS50994"/>
    </source>
</evidence>
<keyword evidence="3" id="KW-1188">Viral release from host cell</keyword>
<organism evidence="23 24">
    <name type="scientific">Powellomyces hirtus</name>
    <dbReference type="NCBI Taxonomy" id="109895"/>
    <lineage>
        <taxon>Eukaryota</taxon>
        <taxon>Fungi</taxon>
        <taxon>Fungi incertae sedis</taxon>
        <taxon>Chytridiomycota</taxon>
        <taxon>Chytridiomycota incertae sedis</taxon>
        <taxon>Chytridiomycetes</taxon>
        <taxon>Spizellomycetales</taxon>
        <taxon>Powellomycetaceae</taxon>
        <taxon>Powellomyces</taxon>
    </lineage>
</organism>
<evidence type="ECO:0000256" key="6">
    <source>
        <dbReference type="ARBA" id="ARBA00022722"/>
    </source>
</evidence>
<keyword evidence="7" id="KW-0479">Metal-binding</keyword>
<protein>
    <recommendedName>
        <fullName evidence="25">CCHC-type domain-containing protein</fullName>
    </recommendedName>
</protein>
<dbReference type="Proteomes" id="UP000318582">
    <property type="component" value="Unassembled WGS sequence"/>
</dbReference>
<feature type="domain" description="Integrase catalytic" evidence="22">
    <location>
        <begin position="370"/>
        <end position="464"/>
    </location>
</feature>
<dbReference type="AlphaFoldDB" id="A0A507E1L7"/>
<evidence type="ECO:0000256" key="8">
    <source>
        <dbReference type="ARBA" id="ARBA00022741"/>
    </source>
</evidence>
<evidence type="ECO:0000256" key="5">
    <source>
        <dbReference type="ARBA" id="ARBA00022695"/>
    </source>
</evidence>
<comment type="caution">
    <text evidence="23">The sequence shown here is derived from an EMBL/GenBank/DDBJ whole genome shotgun (WGS) entry which is preliminary data.</text>
</comment>
<dbReference type="SUPFAM" id="SSF53098">
    <property type="entry name" value="Ribonuclease H-like"/>
    <property type="match status" value="1"/>
</dbReference>
<dbReference type="GO" id="GO:0008270">
    <property type="term" value="F:zinc ion binding"/>
    <property type="evidence" value="ECO:0007669"/>
    <property type="project" value="UniProtKB-KW"/>
</dbReference>
<evidence type="ECO:0000256" key="16">
    <source>
        <dbReference type="ARBA" id="ARBA00023113"/>
    </source>
</evidence>
<comment type="function">
    <text evidence="1">The aspartyl protease (PR) mediates the proteolytic cleavages of the Gag and Gag-Pol polyproteins after assembly of the VLP.</text>
</comment>
<dbReference type="InterPro" id="IPR039537">
    <property type="entry name" value="Retrotran_Ty1/copia-like"/>
</dbReference>
<dbReference type="InterPro" id="IPR054722">
    <property type="entry name" value="PolX-like_BBD"/>
</dbReference>
<dbReference type="GO" id="GO:0006310">
    <property type="term" value="P:DNA recombination"/>
    <property type="evidence" value="ECO:0007669"/>
    <property type="project" value="UniProtKB-KW"/>
</dbReference>
<feature type="domain" description="CCHC-type" evidence="21">
    <location>
        <begin position="201"/>
        <end position="216"/>
    </location>
</feature>
<keyword evidence="20" id="KW-0862">Zinc</keyword>
<name>A0A507E1L7_9FUNG</name>
<dbReference type="GO" id="GO:0032196">
    <property type="term" value="P:transposition"/>
    <property type="evidence" value="ECO:0007669"/>
    <property type="project" value="UniProtKB-KW"/>
</dbReference>
<evidence type="ECO:0000256" key="7">
    <source>
        <dbReference type="ARBA" id="ARBA00022723"/>
    </source>
</evidence>
<dbReference type="EMBL" id="QEAQ01000049">
    <property type="protein sequence ID" value="TPX57652.1"/>
    <property type="molecule type" value="Genomic_DNA"/>
</dbReference>
<evidence type="ECO:0000256" key="13">
    <source>
        <dbReference type="ARBA" id="ARBA00022908"/>
    </source>
</evidence>
<dbReference type="PROSITE" id="PS50158">
    <property type="entry name" value="ZF_CCHC"/>
    <property type="match status" value="1"/>
</dbReference>
<evidence type="ECO:0000256" key="9">
    <source>
        <dbReference type="ARBA" id="ARBA00022759"/>
    </source>
</evidence>
<dbReference type="Pfam" id="PF00098">
    <property type="entry name" value="zf-CCHC"/>
    <property type="match status" value="1"/>
</dbReference>
<keyword evidence="5" id="KW-0548">Nucleotidyltransferase</keyword>
<dbReference type="InterPro" id="IPR036875">
    <property type="entry name" value="Znf_CCHC_sf"/>
</dbReference>
<proteinExistence type="predicted"/>
<keyword evidence="13" id="KW-0229">DNA integration</keyword>
<dbReference type="PROSITE" id="PS50994">
    <property type="entry name" value="INTEGRASE"/>
    <property type="match status" value="1"/>
</dbReference>
<evidence type="ECO:0000256" key="3">
    <source>
        <dbReference type="ARBA" id="ARBA00022612"/>
    </source>
</evidence>
<comment type="catalytic activity">
    <reaction evidence="18">
        <text>DNA(n) + a 2'-deoxyribonucleoside 5'-triphosphate = DNA(n+1) + diphosphate</text>
        <dbReference type="Rhea" id="RHEA:22508"/>
        <dbReference type="Rhea" id="RHEA-COMP:17339"/>
        <dbReference type="Rhea" id="RHEA-COMP:17340"/>
        <dbReference type="ChEBI" id="CHEBI:33019"/>
        <dbReference type="ChEBI" id="CHEBI:61560"/>
        <dbReference type="ChEBI" id="CHEBI:173112"/>
        <dbReference type="EC" id="2.7.7.49"/>
    </reaction>
</comment>
<dbReference type="STRING" id="109895.A0A507E1L7"/>
<keyword evidence="16" id="KW-0917">Virion maturation</keyword>
<dbReference type="GO" id="GO:0003887">
    <property type="term" value="F:DNA-directed DNA polymerase activity"/>
    <property type="evidence" value="ECO:0007669"/>
    <property type="project" value="UniProtKB-KW"/>
</dbReference>
<keyword evidence="15" id="KW-0808">Transferase</keyword>
<dbReference type="SMART" id="SM00343">
    <property type="entry name" value="ZnF_C2HC"/>
    <property type="match status" value="1"/>
</dbReference>
<dbReference type="InterPro" id="IPR036397">
    <property type="entry name" value="RNaseH_sf"/>
</dbReference>
<dbReference type="GO" id="GO:0004519">
    <property type="term" value="F:endonuclease activity"/>
    <property type="evidence" value="ECO:0007669"/>
    <property type="project" value="UniProtKB-KW"/>
</dbReference>
<evidence type="ECO:0008006" key="25">
    <source>
        <dbReference type="Google" id="ProtNLM"/>
    </source>
</evidence>
<gene>
    <name evidence="23" type="ORF">PhCBS80983_g03710</name>
</gene>
<dbReference type="Gene3D" id="3.30.420.10">
    <property type="entry name" value="Ribonuclease H-like superfamily/Ribonuclease H"/>
    <property type="match status" value="1"/>
</dbReference>
<dbReference type="Gene3D" id="4.10.60.10">
    <property type="entry name" value="Zinc finger, CCHC-type"/>
    <property type="match status" value="1"/>
</dbReference>
<dbReference type="PANTHER" id="PTHR42648:SF11">
    <property type="entry name" value="TRANSPOSON TY4-P GAG-POL POLYPROTEIN"/>
    <property type="match status" value="1"/>
</dbReference>
<dbReference type="InterPro" id="IPR001878">
    <property type="entry name" value="Znf_CCHC"/>
</dbReference>
<keyword evidence="8" id="KW-0547">Nucleotide-binding</keyword>
<evidence type="ECO:0000256" key="12">
    <source>
        <dbReference type="ARBA" id="ARBA00022842"/>
    </source>
</evidence>
<keyword evidence="10" id="KW-0378">Hydrolase</keyword>
<dbReference type="SUPFAM" id="SSF57756">
    <property type="entry name" value="Retrovirus zinc finger-like domains"/>
    <property type="match status" value="1"/>
</dbReference>
<dbReference type="PANTHER" id="PTHR42648">
    <property type="entry name" value="TRANSPOSASE, PUTATIVE-RELATED"/>
    <property type="match status" value="1"/>
</dbReference>
<dbReference type="Pfam" id="PF22936">
    <property type="entry name" value="Pol_BBD"/>
    <property type="match status" value="1"/>
</dbReference>
<evidence type="ECO:0000256" key="10">
    <source>
        <dbReference type="ARBA" id="ARBA00022801"/>
    </source>
</evidence>
<keyword evidence="20" id="KW-0863">Zinc-finger</keyword>
<keyword evidence="15" id="KW-0239">DNA-directed DNA polymerase</keyword>
<evidence type="ECO:0000256" key="17">
    <source>
        <dbReference type="ARBA" id="ARBA00023172"/>
    </source>
</evidence>
<evidence type="ECO:0000256" key="20">
    <source>
        <dbReference type="PROSITE-ProRule" id="PRU00047"/>
    </source>
</evidence>
<sequence>MSSDHDTGRLTIDKFTGENFHLWKFKMQAMLKAKSLKEEKAMAALVLSLGDEQLMHVQNAATAAEVWRKLKVVVHERKGIANKLYLRCKFLTVVMKDGDGMLEHINKVKMMAQKLEAIGAQVDNEDIITTLLYSLPESFESLNVSLESRADDLTLEFLTARLLLEETHRSDGQDSGGKDGRAFYGRSRISNTTMKKAGGPCFYCGKEGHFKKECRKRHMTSKRAWLNNLQPLNNARVHLAGNRTVEATEKGTATIQTALPNGKMTTCTFKDVWLVPKLERSLLSVAQLEGAGANIQFVGGRCKSGPVRVRLLSVATVRRVFMPWDNLWMLLPIAMLLPSAQLQQLWRPGIDAWGISRPAHGQEGPDKATKLPFPKERSSRASEVLELVHSDVCGPMRTLTIGGACYFILFIDDKSRAVFPCLLKTKAETLPSFKTFAAAAATETRCLLKVLQYDHGGEYLSKPF</sequence>
<comment type="catalytic activity">
    <reaction evidence="19">
        <text>DNA(n) + a 2'-deoxyribonucleoside 5'-triphosphate = DNA(n+1) + diphosphate</text>
        <dbReference type="Rhea" id="RHEA:22508"/>
        <dbReference type="Rhea" id="RHEA-COMP:17339"/>
        <dbReference type="Rhea" id="RHEA-COMP:17340"/>
        <dbReference type="ChEBI" id="CHEBI:33019"/>
        <dbReference type="ChEBI" id="CHEBI:61560"/>
        <dbReference type="ChEBI" id="CHEBI:173112"/>
        <dbReference type="EC" id="2.7.7.7"/>
    </reaction>
</comment>
<keyword evidence="11" id="KW-0067">ATP-binding</keyword>
<evidence type="ECO:0000256" key="15">
    <source>
        <dbReference type="ARBA" id="ARBA00022932"/>
    </source>
</evidence>